<dbReference type="InterPro" id="IPR002401">
    <property type="entry name" value="Cyt_P450_E_grp-I"/>
</dbReference>
<dbReference type="PRINTS" id="PR00463">
    <property type="entry name" value="EP450I"/>
</dbReference>
<dbReference type="InterPro" id="IPR001128">
    <property type="entry name" value="Cyt_P450"/>
</dbReference>
<dbReference type="Pfam" id="PF00067">
    <property type="entry name" value="p450"/>
    <property type="match status" value="1"/>
</dbReference>
<dbReference type="SUPFAM" id="SSF48264">
    <property type="entry name" value="Cytochrome P450"/>
    <property type="match status" value="1"/>
</dbReference>
<organism evidence="9 10">
    <name type="scientific">Chenopodium quinoa</name>
    <name type="common">Quinoa</name>
    <dbReference type="NCBI Taxonomy" id="63459"/>
    <lineage>
        <taxon>Eukaryota</taxon>
        <taxon>Viridiplantae</taxon>
        <taxon>Streptophyta</taxon>
        <taxon>Embryophyta</taxon>
        <taxon>Tracheophyta</taxon>
        <taxon>Spermatophyta</taxon>
        <taxon>Magnoliopsida</taxon>
        <taxon>eudicotyledons</taxon>
        <taxon>Gunneridae</taxon>
        <taxon>Pentapetalae</taxon>
        <taxon>Caryophyllales</taxon>
        <taxon>Chenopodiaceae</taxon>
        <taxon>Chenopodioideae</taxon>
        <taxon>Atripliceae</taxon>
        <taxon>Chenopodium</taxon>
    </lineage>
</organism>
<dbReference type="GO" id="GO:1990072">
    <property type="term" value="C:TRAPPIII protein complex"/>
    <property type="evidence" value="ECO:0007669"/>
    <property type="project" value="TreeGrafter"/>
</dbReference>
<sequence length="863" mass="96360">MSGASGGAQANHSLAFRVMRLCRPSLHVETPLLFDPADLLVGEDDSSSLFPHSLSSDNNNNDGNENDLSFRSRFLLSDPSAASGLSGLLVLPQSFGAIYLGETFCSYISINNSSNFEVREIVIKAEIQTERQRILLLDTSKSPVETIRAGGRYDFIVEHDVKELGAHTLVCSAMYNDSDGERKYLPQFFKFIVANPLSVRTKVRMVKDLTFLEACIENHTKSNLYMDQVEFQPAQHWGATVLTADTSLAEQDSTSDKEIFKPPVLIKSGGGIHNFLYQLKLSVQESAQARIEGSNILGKLQITWRTNLGEPGRLQTQHILGSPVPRKEIDLQVVKIPSAIILHKPFEVQLSLTNQTERALGPFEIWFSGDANGERAFMVNGLQTLNLIATKLGVQKITGITVFDSIEKKTYEPLPDLEYGSIYSLNLGSFPIVVISSPDAIEECFTENDIVLANRPQVLSGKHIHYEWTTLGSASYGPLWLNLRRLTTVELLSRSRVSSFEGIRVEEIRSLVKGLYASNKENFVRVEIGSKLSGLSLNILTRILTGKKYLFFGDDENEGGSSQEAEKFLGIMREVFELSGLSTVADTLPFLRFIGFRNIEGRMVAVRRKMDSFLDGLIEECRRTKNEGETTAMVYKLLDLQESDPTTYSDQIIKGFIMVMLIAGTDTSAVTMEWALSLLLNHPNVLKKAREEIENCKGNDGLVEESDIPKLPYIQCIINETFRLFPAAPLLVGHLASEDLTISGYHIEKGRTLLINAWAVHRDPNLWKDPLEFRPERFEGLKSEDYRYTLIPFGLGRRSCPGAYLASKVIGLTLATLIQCFDWERVDEENVDLTEGVGLTMPKAKPLEAMCRARTNKIDVLSM</sequence>
<evidence type="ECO:0000256" key="6">
    <source>
        <dbReference type="PIRSR" id="PIRSR602401-1"/>
    </source>
</evidence>
<evidence type="ECO:0000259" key="8">
    <source>
        <dbReference type="Pfam" id="PF23647"/>
    </source>
</evidence>
<dbReference type="GO" id="GO:0004497">
    <property type="term" value="F:monooxygenase activity"/>
    <property type="evidence" value="ECO:0007669"/>
    <property type="project" value="UniProtKB-KW"/>
</dbReference>
<dbReference type="InterPro" id="IPR055429">
    <property type="entry name" value="TRAPPC13_M"/>
</dbReference>
<keyword evidence="4 6" id="KW-0408">Iron</keyword>
<name>A0A803LPV0_CHEQI</name>
<dbReference type="PANTHER" id="PTHR13134">
    <property type="entry name" value="TRAFFICKING PROTEIN PARTICLE COMPLEX SUBUNIT 13"/>
    <property type="match status" value="1"/>
</dbReference>
<dbReference type="Proteomes" id="UP000596660">
    <property type="component" value="Unplaced"/>
</dbReference>
<dbReference type="PRINTS" id="PR00385">
    <property type="entry name" value="P450"/>
</dbReference>
<dbReference type="CDD" id="cd20653">
    <property type="entry name" value="CYP81"/>
    <property type="match status" value="1"/>
</dbReference>
<evidence type="ECO:0000256" key="1">
    <source>
        <dbReference type="ARBA" id="ARBA00022617"/>
    </source>
</evidence>
<keyword evidence="5" id="KW-0503">Monooxygenase</keyword>
<dbReference type="GO" id="GO:0005506">
    <property type="term" value="F:iron ion binding"/>
    <property type="evidence" value="ECO:0007669"/>
    <property type="project" value="InterPro"/>
</dbReference>
<feature type="binding site" description="axial binding residue" evidence="6">
    <location>
        <position position="800"/>
    </location>
    <ligand>
        <name>heme</name>
        <dbReference type="ChEBI" id="CHEBI:30413"/>
    </ligand>
    <ligandPart>
        <name>Fe</name>
        <dbReference type="ChEBI" id="CHEBI:18248"/>
    </ligandPart>
</feature>
<keyword evidence="2 6" id="KW-0479">Metal-binding</keyword>
<reference evidence="9" key="2">
    <citation type="submission" date="2021-03" db="UniProtKB">
        <authorList>
            <consortium name="EnsemblPlants"/>
        </authorList>
    </citation>
    <scope>IDENTIFICATION</scope>
</reference>
<dbReference type="AlphaFoldDB" id="A0A803LPV0"/>
<evidence type="ECO:0000256" key="5">
    <source>
        <dbReference type="ARBA" id="ARBA00023033"/>
    </source>
</evidence>
<dbReference type="PROSITE" id="PS00086">
    <property type="entry name" value="CYTOCHROME_P450"/>
    <property type="match status" value="1"/>
</dbReference>
<dbReference type="GO" id="GO:0020037">
    <property type="term" value="F:heme binding"/>
    <property type="evidence" value="ECO:0007669"/>
    <property type="project" value="InterPro"/>
</dbReference>
<evidence type="ECO:0000256" key="3">
    <source>
        <dbReference type="ARBA" id="ARBA00023002"/>
    </source>
</evidence>
<proteinExistence type="predicted"/>
<dbReference type="InterPro" id="IPR010378">
    <property type="entry name" value="TRAPPC13"/>
</dbReference>
<comment type="cofactor">
    <cofactor evidence="6">
        <name>heme</name>
        <dbReference type="ChEBI" id="CHEBI:30413"/>
    </cofactor>
</comment>
<feature type="domain" description="Trafficking protein particle complex subunit 13 N-terminal" evidence="7">
    <location>
        <begin position="12"/>
        <end position="193"/>
    </location>
</feature>
<evidence type="ECO:0000259" key="7">
    <source>
        <dbReference type="Pfam" id="PF06159"/>
    </source>
</evidence>
<feature type="domain" description="Trafficking protein particle complex subunit 13 middle" evidence="8">
    <location>
        <begin position="197"/>
        <end position="318"/>
    </location>
</feature>
<evidence type="ECO:0000313" key="10">
    <source>
        <dbReference type="Proteomes" id="UP000596660"/>
    </source>
</evidence>
<dbReference type="EnsemblPlants" id="AUR62016979-RA">
    <property type="protein sequence ID" value="AUR62016979-RA:cds"/>
    <property type="gene ID" value="AUR62016979"/>
</dbReference>
<dbReference type="Pfam" id="PF06159">
    <property type="entry name" value="TRAPPC13_N"/>
    <property type="match status" value="1"/>
</dbReference>
<dbReference type="Pfam" id="PF23647">
    <property type="entry name" value="TRAPPC13_M"/>
    <property type="match status" value="1"/>
</dbReference>
<dbReference type="PANTHER" id="PTHR13134:SF3">
    <property type="entry name" value="TRAFFICKING PROTEIN PARTICLE COMPLEX SUBUNIT 13"/>
    <property type="match status" value="1"/>
</dbReference>
<dbReference type="Gramene" id="AUR62016979-RA">
    <property type="protein sequence ID" value="AUR62016979-RA:cds"/>
    <property type="gene ID" value="AUR62016979"/>
</dbReference>
<evidence type="ECO:0008006" key="11">
    <source>
        <dbReference type="Google" id="ProtNLM"/>
    </source>
</evidence>
<dbReference type="InterPro" id="IPR055427">
    <property type="entry name" value="TRAPPC13_N"/>
</dbReference>
<evidence type="ECO:0000313" key="9">
    <source>
        <dbReference type="EnsemblPlants" id="AUR62016979-RA:cds"/>
    </source>
</evidence>
<dbReference type="InterPro" id="IPR036396">
    <property type="entry name" value="Cyt_P450_sf"/>
</dbReference>
<protein>
    <recommendedName>
        <fullName evidence="11">Cytochrome P450</fullName>
    </recommendedName>
</protein>
<accession>A0A803LPV0</accession>
<dbReference type="GO" id="GO:0016705">
    <property type="term" value="F:oxidoreductase activity, acting on paired donors, with incorporation or reduction of molecular oxygen"/>
    <property type="evidence" value="ECO:0007669"/>
    <property type="project" value="InterPro"/>
</dbReference>
<dbReference type="InterPro" id="IPR017972">
    <property type="entry name" value="Cyt_P450_CS"/>
</dbReference>
<dbReference type="Gene3D" id="1.10.630.10">
    <property type="entry name" value="Cytochrome P450"/>
    <property type="match status" value="1"/>
</dbReference>
<keyword evidence="3" id="KW-0560">Oxidoreductase</keyword>
<keyword evidence="10" id="KW-1185">Reference proteome</keyword>
<evidence type="ECO:0000256" key="4">
    <source>
        <dbReference type="ARBA" id="ARBA00023004"/>
    </source>
</evidence>
<dbReference type="FunFam" id="1.10.630.10:FF:000026">
    <property type="entry name" value="Cytochrome P450 82C4"/>
    <property type="match status" value="1"/>
</dbReference>
<evidence type="ECO:0000256" key="2">
    <source>
        <dbReference type="ARBA" id="ARBA00022723"/>
    </source>
</evidence>
<reference evidence="9" key="1">
    <citation type="journal article" date="2017" name="Nature">
        <title>The genome of Chenopodium quinoa.</title>
        <authorList>
            <person name="Jarvis D.E."/>
            <person name="Ho Y.S."/>
            <person name="Lightfoot D.J."/>
            <person name="Schmoeckel S.M."/>
            <person name="Li B."/>
            <person name="Borm T.J.A."/>
            <person name="Ohyanagi H."/>
            <person name="Mineta K."/>
            <person name="Michell C.T."/>
            <person name="Saber N."/>
            <person name="Kharbatia N.M."/>
            <person name="Rupper R.R."/>
            <person name="Sharp A.R."/>
            <person name="Dally N."/>
            <person name="Boughton B.A."/>
            <person name="Woo Y.H."/>
            <person name="Gao G."/>
            <person name="Schijlen E.G.W.M."/>
            <person name="Guo X."/>
            <person name="Momin A.A."/>
            <person name="Negrao S."/>
            <person name="Al-Babili S."/>
            <person name="Gehring C."/>
            <person name="Roessner U."/>
            <person name="Jung C."/>
            <person name="Murphy K."/>
            <person name="Arold S.T."/>
            <person name="Gojobori T."/>
            <person name="van der Linden C.G."/>
            <person name="van Loo E.N."/>
            <person name="Jellen E.N."/>
            <person name="Maughan P.J."/>
            <person name="Tester M."/>
        </authorList>
    </citation>
    <scope>NUCLEOTIDE SEQUENCE [LARGE SCALE GENOMIC DNA]</scope>
    <source>
        <strain evidence="9">cv. PI 614886</strain>
    </source>
</reference>
<keyword evidence="1 6" id="KW-0349">Heme</keyword>